<comment type="caution">
    <text evidence="2">The sequence shown here is derived from an EMBL/GenBank/DDBJ whole genome shotgun (WGS) entry which is preliminary data.</text>
</comment>
<accession>A0A3N2CVP9</accession>
<feature type="region of interest" description="Disordered" evidence="1">
    <location>
        <begin position="1"/>
        <end position="24"/>
    </location>
</feature>
<dbReference type="Pfam" id="PF14518">
    <property type="entry name" value="Haem_oxygenas_2"/>
    <property type="match status" value="1"/>
</dbReference>
<dbReference type="SMART" id="SM01236">
    <property type="entry name" value="Haem_oxygenase_2"/>
    <property type="match status" value="1"/>
</dbReference>
<dbReference type="Gene3D" id="1.20.910.10">
    <property type="entry name" value="Heme oxygenase-like"/>
    <property type="match status" value="1"/>
</dbReference>
<evidence type="ECO:0000313" key="3">
    <source>
        <dbReference type="Proteomes" id="UP000281738"/>
    </source>
</evidence>
<organism evidence="2 3">
    <name type="scientific">Nocardioides aurantiacus</name>
    <dbReference type="NCBI Taxonomy" id="86796"/>
    <lineage>
        <taxon>Bacteria</taxon>
        <taxon>Bacillati</taxon>
        <taxon>Actinomycetota</taxon>
        <taxon>Actinomycetes</taxon>
        <taxon>Propionibacteriales</taxon>
        <taxon>Nocardioidaceae</taxon>
        <taxon>Nocardioides</taxon>
    </lineage>
</organism>
<evidence type="ECO:0000313" key="2">
    <source>
        <dbReference type="EMBL" id="ROR91622.1"/>
    </source>
</evidence>
<reference evidence="2 3" key="1">
    <citation type="submission" date="2018-11" db="EMBL/GenBank/DDBJ databases">
        <title>Sequencing the genomes of 1000 actinobacteria strains.</title>
        <authorList>
            <person name="Klenk H.-P."/>
        </authorList>
    </citation>
    <scope>NUCLEOTIDE SEQUENCE [LARGE SCALE GENOMIC DNA]</scope>
    <source>
        <strain evidence="2 3">DSM 12652</strain>
    </source>
</reference>
<proteinExistence type="predicted"/>
<keyword evidence="3" id="KW-1185">Reference proteome</keyword>
<gene>
    <name evidence="2" type="ORF">EDD33_2492</name>
</gene>
<dbReference type="EMBL" id="RKHO01000001">
    <property type="protein sequence ID" value="ROR91622.1"/>
    <property type="molecule type" value="Genomic_DNA"/>
</dbReference>
<dbReference type="SUPFAM" id="SSF48613">
    <property type="entry name" value="Heme oxygenase-like"/>
    <property type="match status" value="1"/>
</dbReference>
<name>A0A3N2CVP9_9ACTN</name>
<sequence length="357" mass="38877">MGTDTDVLPGASAPHPTRGDTLLLPRERGPLSRRVLQTLRTGPGSSRSTTAFTELALGPDSVVTDEDAQLALWTLYELHYRGFEDAAEELEWDPTVLRLRRTLERRFERELREAVALRLRSVPGEAPVGETLLALPATSTGPSPAAYLHRHASREVVVDFLRERSLQQLKESDPQAFVLPRLTGRSKVALAELLYDEFGGGRPERLHQRLFAEAMVSVGLDPTYGTYVDEVGALSLASANAMSMFGLHRRLRGAAMGHLAVFEATSSVPSRKIAGGMERLGLPPAAAAYFHEHVEADSVHEHLAAHDVCGAMVAEEPELREDVLVGAAVCLHLDELSALELTERWNPAPPPARGVAS</sequence>
<dbReference type="InterPro" id="IPR016084">
    <property type="entry name" value="Haem_Oase-like_multi-hlx"/>
</dbReference>
<protein>
    <submittedName>
        <fullName evidence="2">Heme oxygenase-like protein</fullName>
    </submittedName>
</protein>
<evidence type="ECO:0000256" key="1">
    <source>
        <dbReference type="SAM" id="MobiDB-lite"/>
    </source>
</evidence>
<dbReference type="AlphaFoldDB" id="A0A3N2CVP9"/>
<dbReference type="Proteomes" id="UP000281738">
    <property type="component" value="Unassembled WGS sequence"/>
</dbReference>